<dbReference type="SUPFAM" id="SSF48113">
    <property type="entry name" value="Heme-dependent peroxidases"/>
    <property type="match status" value="1"/>
</dbReference>
<evidence type="ECO:0000256" key="4">
    <source>
        <dbReference type="ARBA" id="ARBA00012313"/>
    </source>
</evidence>
<dbReference type="Gene3D" id="1.10.520.10">
    <property type="match status" value="2"/>
</dbReference>
<keyword evidence="14" id="KW-1185">Reference proteome</keyword>
<gene>
    <name evidence="13" type="ORF">DH2020_031871</name>
</gene>
<protein>
    <recommendedName>
        <fullName evidence="4">peroxidase</fullName>
        <ecNumber evidence="4">1.11.1.7</ecNumber>
    </recommendedName>
</protein>
<dbReference type="Proteomes" id="UP001318860">
    <property type="component" value="Unassembled WGS sequence"/>
</dbReference>
<sequence>MTQRDEGEKKRIDVVFCEMRCDGSLLLDDTNTFTGEKNAFPNRNSVRGFELIDTIKARVDAACNGTVSCADILALAAKDGVGLRSHLGLTIKLLRHHKITYVMVNQIQYRWEDRHGQFLSADETQEPHPHLQRDQHRPRLRRQPPRHVPSLGRRHQPGCARHTDSNRFDNNYYTNLLTRRGLLHSDQELFNNGSQDALVRVYGSNIATFRSDFAAAMIRMGNISPLTGTNGEIRRNCRPFAPFVCLIGKCMREEILKCSD</sequence>
<keyword evidence="7" id="KW-0479">Metal-binding</keyword>
<dbReference type="PROSITE" id="PS50873">
    <property type="entry name" value="PEROXIDASE_4"/>
    <property type="match status" value="1"/>
</dbReference>
<evidence type="ECO:0000256" key="5">
    <source>
        <dbReference type="ARBA" id="ARBA00022559"/>
    </source>
</evidence>
<keyword evidence="8" id="KW-0560">Oxidoreductase</keyword>
<comment type="caution">
    <text evidence="13">The sequence shown here is derived from an EMBL/GenBank/DDBJ whole genome shotgun (WGS) entry which is preliminary data.</text>
</comment>
<accession>A0ABR0VK36</accession>
<evidence type="ECO:0000313" key="13">
    <source>
        <dbReference type="EMBL" id="KAK6134382.1"/>
    </source>
</evidence>
<dbReference type="PANTHER" id="PTHR31388">
    <property type="entry name" value="PEROXIDASE 72-RELATED"/>
    <property type="match status" value="1"/>
</dbReference>
<dbReference type="InterPro" id="IPR002016">
    <property type="entry name" value="Haem_peroxidase"/>
</dbReference>
<dbReference type="Gene3D" id="1.10.420.10">
    <property type="entry name" value="Peroxidase, domain 2"/>
    <property type="match status" value="1"/>
</dbReference>
<feature type="domain" description="Plant heme peroxidase family profile" evidence="12">
    <location>
        <begin position="21"/>
        <end position="241"/>
    </location>
</feature>
<feature type="compositionally biased region" description="Basic and acidic residues" evidence="11">
    <location>
        <begin position="125"/>
        <end position="137"/>
    </location>
</feature>
<keyword evidence="5" id="KW-0575">Peroxidase</keyword>
<dbReference type="InterPro" id="IPR010255">
    <property type="entry name" value="Haem_peroxidase_sf"/>
</dbReference>
<comment type="catalytic activity">
    <reaction evidence="1">
        <text>2 a phenolic donor + H2O2 = 2 a phenolic radical donor + 2 H2O</text>
        <dbReference type="Rhea" id="RHEA:56136"/>
        <dbReference type="ChEBI" id="CHEBI:15377"/>
        <dbReference type="ChEBI" id="CHEBI:16240"/>
        <dbReference type="ChEBI" id="CHEBI:139520"/>
        <dbReference type="ChEBI" id="CHEBI:139521"/>
        <dbReference type="EC" id="1.11.1.7"/>
    </reaction>
</comment>
<evidence type="ECO:0000256" key="9">
    <source>
        <dbReference type="ARBA" id="ARBA00023004"/>
    </source>
</evidence>
<evidence type="ECO:0000256" key="3">
    <source>
        <dbReference type="ARBA" id="ARBA00001970"/>
    </source>
</evidence>
<dbReference type="PANTHER" id="PTHR31388:SF5">
    <property type="entry name" value="PEROXIDASE"/>
    <property type="match status" value="1"/>
</dbReference>
<comment type="cofactor">
    <cofactor evidence="3">
        <name>heme b</name>
        <dbReference type="ChEBI" id="CHEBI:60344"/>
    </cofactor>
</comment>
<evidence type="ECO:0000256" key="10">
    <source>
        <dbReference type="RuleBase" id="RU004241"/>
    </source>
</evidence>
<dbReference type="EMBL" id="JABTTQ020001159">
    <property type="protein sequence ID" value="KAK6134382.1"/>
    <property type="molecule type" value="Genomic_DNA"/>
</dbReference>
<comment type="cofactor">
    <cofactor evidence="2">
        <name>Ca(2+)</name>
        <dbReference type="ChEBI" id="CHEBI:29108"/>
    </cofactor>
</comment>
<dbReference type="PRINTS" id="PR00458">
    <property type="entry name" value="PEROXIDASE"/>
</dbReference>
<organism evidence="13 14">
    <name type="scientific">Rehmannia glutinosa</name>
    <name type="common">Chinese foxglove</name>
    <dbReference type="NCBI Taxonomy" id="99300"/>
    <lineage>
        <taxon>Eukaryota</taxon>
        <taxon>Viridiplantae</taxon>
        <taxon>Streptophyta</taxon>
        <taxon>Embryophyta</taxon>
        <taxon>Tracheophyta</taxon>
        <taxon>Spermatophyta</taxon>
        <taxon>Magnoliopsida</taxon>
        <taxon>eudicotyledons</taxon>
        <taxon>Gunneridae</taxon>
        <taxon>Pentapetalae</taxon>
        <taxon>asterids</taxon>
        <taxon>lamiids</taxon>
        <taxon>Lamiales</taxon>
        <taxon>Orobanchaceae</taxon>
        <taxon>Rehmannieae</taxon>
        <taxon>Rehmannia</taxon>
    </lineage>
</organism>
<name>A0ABR0VK36_REHGL</name>
<dbReference type="InterPro" id="IPR000823">
    <property type="entry name" value="Peroxidase_pln"/>
</dbReference>
<dbReference type="Pfam" id="PF00141">
    <property type="entry name" value="peroxidase"/>
    <property type="match status" value="2"/>
</dbReference>
<feature type="region of interest" description="Disordered" evidence="11">
    <location>
        <begin position="121"/>
        <end position="164"/>
    </location>
</feature>
<evidence type="ECO:0000313" key="14">
    <source>
        <dbReference type="Proteomes" id="UP001318860"/>
    </source>
</evidence>
<evidence type="ECO:0000259" key="12">
    <source>
        <dbReference type="PROSITE" id="PS50873"/>
    </source>
</evidence>
<keyword evidence="9" id="KW-0408">Iron</keyword>
<comment type="similarity">
    <text evidence="10">Belongs to the peroxidase family.</text>
</comment>
<evidence type="ECO:0000256" key="1">
    <source>
        <dbReference type="ARBA" id="ARBA00000189"/>
    </source>
</evidence>
<evidence type="ECO:0000256" key="6">
    <source>
        <dbReference type="ARBA" id="ARBA00022617"/>
    </source>
</evidence>
<evidence type="ECO:0000256" key="11">
    <source>
        <dbReference type="SAM" id="MobiDB-lite"/>
    </source>
</evidence>
<evidence type="ECO:0000256" key="8">
    <source>
        <dbReference type="ARBA" id="ARBA00023002"/>
    </source>
</evidence>
<dbReference type="EC" id="1.11.1.7" evidence="4"/>
<evidence type="ECO:0000256" key="2">
    <source>
        <dbReference type="ARBA" id="ARBA00001913"/>
    </source>
</evidence>
<proteinExistence type="inferred from homology"/>
<dbReference type="PRINTS" id="PR00461">
    <property type="entry name" value="PLPEROXIDASE"/>
</dbReference>
<keyword evidence="6" id="KW-0349">Heme</keyword>
<reference evidence="13 14" key="1">
    <citation type="journal article" date="2021" name="Comput. Struct. Biotechnol. J.">
        <title>De novo genome assembly of the potent medicinal plant Rehmannia glutinosa using nanopore technology.</title>
        <authorList>
            <person name="Ma L."/>
            <person name="Dong C."/>
            <person name="Song C."/>
            <person name="Wang X."/>
            <person name="Zheng X."/>
            <person name="Niu Y."/>
            <person name="Chen S."/>
            <person name="Feng W."/>
        </authorList>
    </citation>
    <scope>NUCLEOTIDE SEQUENCE [LARGE SCALE GENOMIC DNA]</scope>
    <source>
        <strain evidence="13">DH-2019</strain>
    </source>
</reference>
<evidence type="ECO:0000256" key="7">
    <source>
        <dbReference type="ARBA" id="ARBA00022723"/>
    </source>
</evidence>